<keyword evidence="3" id="KW-1185">Reference proteome</keyword>
<evidence type="ECO:0000313" key="2">
    <source>
        <dbReference type="EMBL" id="MCW1917063.1"/>
    </source>
</evidence>
<evidence type="ECO:0000313" key="3">
    <source>
        <dbReference type="Proteomes" id="UP001165653"/>
    </source>
</evidence>
<feature type="region of interest" description="Disordered" evidence="1">
    <location>
        <begin position="1"/>
        <end position="31"/>
    </location>
</feature>
<dbReference type="Proteomes" id="UP001165653">
    <property type="component" value="Unassembled WGS sequence"/>
</dbReference>
<reference evidence="2" key="1">
    <citation type="submission" date="2022-10" db="EMBL/GenBank/DDBJ databases">
        <title>Luteolibacter sp. GHJ8, whole genome shotgun sequencing project.</title>
        <authorList>
            <person name="Zhao G."/>
            <person name="Shen L."/>
        </authorList>
    </citation>
    <scope>NUCLEOTIDE SEQUENCE</scope>
    <source>
        <strain evidence="2">GHJ8</strain>
    </source>
</reference>
<name>A0ABT3GB39_9BACT</name>
<proteinExistence type="predicted"/>
<dbReference type="EMBL" id="JAPDDR010000025">
    <property type="protein sequence ID" value="MCW1917063.1"/>
    <property type="molecule type" value="Genomic_DNA"/>
</dbReference>
<sequence length="157" mass="16831">MPVRRAGKARATDDTARARGGQHGGPNGKPHAELLGPIRECGEFAHHCRALLRQGSEGIEDPSAGDLDCHRLEGVAEFEHRSRKALRAGLRELLGGHLVVRGVHILLQSSCTFDREDGGGANGIAAEDRLQRGGLLRCTEPAQLGLELFGEFAQALE</sequence>
<protein>
    <submittedName>
        <fullName evidence="2">Uncharacterized protein</fullName>
    </submittedName>
</protein>
<evidence type="ECO:0000256" key="1">
    <source>
        <dbReference type="SAM" id="MobiDB-lite"/>
    </source>
</evidence>
<comment type="caution">
    <text evidence="2">The sequence shown here is derived from an EMBL/GenBank/DDBJ whole genome shotgun (WGS) entry which is preliminary data.</text>
</comment>
<accession>A0ABT3GB39</accession>
<organism evidence="2 3">
    <name type="scientific">Luteolibacter rhizosphaerae</name>
    <dbReference type="NCBI Taxonomy" id="2989719"/>
    <lineage>
        <taxon>Bacteria</taxon>
        <taxon>Pseudomonadati</taxon>
        <taxon>Verrucomicrobiota</taxon>
        <taxon>Verrucomicrobiia</taxon>
        <taxon>Verrucomicrobiales</taxon>
        <taxon>Verrucomicrobiaceae</taxon>
        <taxon>Luteolibacter</taxon>
    </lineage>
</organism>
<gene>
    <name evidence="2" type="ORF">OJ996_25970</name>
</gene>